<dbReference type="KEGG" id="sky:D0C37_18745"/>
<dbReference type="RefSeq" id="WP_117349849.1">
    <property type="nucleotide sequence ID" value="NZ_CP031742.1"/>
</dbReference>
<dbReference type="AlphaFoldDB" id="A0A385DDD6"/>
<evidence type="ECO:0000313" key="1">
    <source>
        <dbReference type="EMBL" id="AXQ56425.1"/>
    </source>
</evidence>
<proteinExistence type="predicted"/>
<protein>
    <recommendedName>
        <fullName evidence="3">Alpha/beta hydrolase</fullName>
    </recommendedName>
</protein>
<reference evidence="1 2" key="1">
    <citation type="submission" date="2018-08" db="EMBL/GenBank/DDBJ databases">
        <authorList>
            <person name="Ferrada E.E."/>
            <person name="Latorre B.A."/>
        </authorList>
    </citation>
    <scope>NUCLEOTIDE SEQUENCE [LARGE SCALE GENOMIC DNA]</scope>
    <source>
        <strain evidence="1 2">VK-A60T</strain>
    </source>
</reference>
<accession>A0A385DDD6</accession>
<sequence length="419" mass="45021">MSEQSAEQSEQAVGTIGLVRPLDAAVPPAAPAPDETWTFGRVLKEDADGNPVHEATAWVYHGEGNSGLIRPVLLADGFNSGHSSLDGLYDGLERGAYPFLGELRRRGRDVITLGWGDRSASVLTNARFASEAILRTIAQRLGDERLVVGGFSMGGLVTRYALAKLEHQRIDHQTGTYFSWDTPHRGAWVPVGLQAFAHYLKQLNPYNRALSDQINSPAAKQMLCRHLDSVQASAEVTTEREEFLAELERVGGWPRIPRLLAVANGRGDGSGNGVEPGVPALRSTGLAFPRTLLHTQQEGAGTTVAELRALLGKDETVTTDDLPEFDGAPGGTLPSFALAAAALNALPLASAEAPVPSICFVPSVSAVSVRDLDTTELLHTDIGKTPPDESDFDDYLCASENEPHTKITEELGSWLIDRF</sequence>
<evidence type="ECO:0008006" key="3">
    <source>
        <dbReference type="Google" id="ProtNLM"/>
    </source>
</evidence>
<dbReference type="GeneID" id="300116195"/>
<name>A0A385DDD6_9ACTN</name>
<dbReference type="Proteomes" id="UP000259636">
    <property type="component" value="Chromosome"/>
</dbReference>
<organism evidence="1 2">
    <name type="scientific">Streptomyces koyangensis</name>
    <dbReference type="NCBI Taxonomy" id="188770"/>
    <lineage>
        <taxon>Bacteria</taxon>
        <taxon>Bacillati</taxon>
        <taxon>Actinomycetota</taxon>
        <taxon>Actinomycetes</taxon>
        <taxon>Kitasatosporales</taxon>
        <taxon>Streptomycetaceae</taxon>
        <taxon>Streptomyces</taxon>
        <taxon>Streptomyces aurantiacus group</taxon>
    </lineage>
</organism>
<dbReference type="Gene3D" id="3.40.50.1820">
    <property type="entry name" value="alpha/beta hydrolase"/>
    <property type="match status" value="1"/>
</dbReference>
<dbReference type="EMBL" id="CP031742">
    <property type="protein sequence ID" value="AXQ56425.1"/>
    <property type="molecule type" value="Genomic_DNA"/>
</dbReference>
<evidence type="ECO:0000313" key="2">
    <source>
        <dbReference type="Proteomes" id="UP000259636"/>
    </source>
</evidence>
<gene>
    <name evidence="1" type="ORF">D0C37_18745</name>
</gene>
<dbReference type="SUPFAM" id="SSF53474">
    <property type="entry name" value="alpha/beta-Hydrolases"/>
    <property type="match status" value="1"/>
</dbReference>
<dbReference type="InterPro" id="IPR029058">
    <property type="entry name" value="AB_hydrolase_fold"/>
</dbReference>